<dbReference type="InterPro" id="IPR005835">
    <property type="entry name" value="NTP_transferase_dom"/>
</dbReference>
<proteinExistence type="predicted"/>
<evidence type="ECO:0000313" key="3">
    <source>
        <dbReference type="Proteomes" id="UP000249818"/>
    </source>
</evidence>
<evidence type="ECO:0000259" key="1">
    <source>
        <dbReference type="Pfam" id="PF00483"/>
    </source>
</evidence>
<keyword evidence="3" id="KW-1185">Reference proteome</keyword>
<dbReference type="GO" id="GO:0009298">
    <property type="term" value="P:GDP-mannose biosynthetic process"/>
    <property type="evidence" value="ECO:0007669"/>
    <property type="project" value="TreeGrafter"/>
</dbReference>
<reference evidence="3" key="1">
    <citation type="submission" date="2018-05" db="EMBL/GenBank/DDBJ databases">
        <authorList>
            <person name="Hao L."/>
        </authorList>
    </citation>
    <scope>NUCLEOTIDE SEQUENCE [LARGE SCALE GENOMIC DNA]</scope>
</reference>
<feature type="domain" description="Nucleotidyl transferase" evidence="1">
    <location>
        <begin position="10"/>
        <end position="124"/>
    </location>
</feature>
<dbReference type="GO" id="GO:0004475">
    <property type="term" value="F:mannose-1-phosphate guanylyltransferase (GTP) activity"/>
    <property type="evidence" value="ECO:0007669"/>
    <property type="project" value="TreeGrafter"/>
</dbReference>
<dbReference type="PANTHER" id="PTHR46390">
    <property type="entry name" value="MANNOSE-1-PHOSPHATE GUANYLYLTRANSFERASE"/>
    <property type="match status" value="1"/>
</dbReference>
<protein>
    <submittedName>
        <fullName evidence="2">Mannose-1-phosphate guanylyltransferase (GDP)</fullName>
        <ecNumber evidence="2">2.7.7.22</ecNumber>
    </submittedName>
</protein>
<dbReference type="SUPFAM" id="SSF53448">
    <property type="entry name" value="Nucleotide-diphospho-sugar transferases"/>
    <property type="match status" value="1"/>
</dbReference>
<organism evidence="2 3">
    <name type="scientific">Candidatus Bipolaricaulis anaerobius</name>
    <dbReference type="NCBI Taxonomy" id="2026885"/>
    <lineage>
        <taxon>Bacteria</taxon>
        <taxon>Candidatus Bipolaricaulota</taxon>
        <taxon>Candidatus Bipolaricaulia</taxon>
        <taxon>Candidatus Bipolaricaulales</taxon>
        <taxon>Candidatus Bipolaricaulaceae</taxon>
        <taxon>Candidatus Bipolaricaulis</taxon>
    </lineage>
</organism>
<dbReference type="InterPro" id="IPR051161">
    <property type="entry name" value="Mannose-6P_isomerase_type2"/>
</dbReference>
<gene>
    <name evidence="2" type="primary">manC1</name>
    <name evidence="2" type="ORF">BARAN1_0625</name>
</gene>
<dbReference type="OrthoDB" id="9806359at2"/>
<dbReference type="Pfam" id="PF00483">
    <property type="entry name" value="NTP_transferase"/>
    <property type="match status" value="1"/>
</dbReference>
<dbReference type="GO" id="GO:0008928">
    <property type="term" value="F:mannose-1-phosphate guanylyltransferase (GDP) activity"/>
    <property type="evidence" value="ECO:0007669"/>
    <property type="project" value="UniProtKB-EC"/>
</dbReference>
<dbReference type="EMBL" id="LS483254">
    <property type="protein sequence ID" value="SQD92649.1"/>
    <property type="molecule type" value="Genomic_DNA"/>
</dbReference>
<accession>A0A2X3L0D9</accession>
<keyword evidence="2" id="KW-0808">Transferase</keyword>
<evidence type="ECO:0000313" key="2">
    <source>
        <dbReference type="EMBL" id="SQD92649.1"/>
    </source>
</evidence>
<dbReference type="InterPro" id="IPR029044">
    <property type="entry name" value="Nucleotide-diphossugar_trans"/>
</dbReference>
<dbReference type="EC" id="2.7.7.22" evidence="2"/>
<keyword evidence="2" id="KW-0548">Nucleotidyltransferase</keyword>
<dbReference type="PANTHER" id="PTHR46390:SF1">
    <property type="entry name" value="MANNOSE-1-PHOSPHATE GUANYLYLTRANSFERASE"/>
    <property type="match status" value="1"/>
</dbReference>
<dbReference type="RefSeq" id="WP_122030839.1">
    <property type="nucleotide sequence ID" value="NZ_LS483254.1"/>
</dbReference>
<sequence length="168" mass="18765">MRGSSQPTRPADHVIRYPDRFLAILDAAVRVVADGEHLVTLGIVPDRPATGYGYIRRGDRLDQLGEVGVYRARGFTEKPDRNLAAQFISAGEYLWNSGMFVWRVDTLLNAIARHMPDLHAALREIEPHLGRPDWAEAVARQRGSHVQFVHAGKTIKPGTFSEMLRKAG</sequence>
<dbReference type="Gene3D" id="3.90.550.10">
    <property type="entry name" value="Spore Coat Polysaccharide Biosynthesis Protein SpsA, Chain A"/>
    <property type="match status" value="1"/>
</dbReference>
<dbReference type="AlphaFoldDB" id="A0A2X3L0D9"/>
<name>A0A2X3L0D9_9BACT</name>
<dbReference type="Proteomes" id="UP000249818">
    <property type="component" value="Chromosome BARAN1"/>
</dbReference>
<dbReference type="KEGG" id="bana:BARAN1_0625"/>